<proteinExistence type="inferred from homology"/>
<comment type="caution">
    <text evidence="9">The sequence shown here is derived from an EMBL/GenBank/DDBJ whole genome shotgun (WGS) entry which is preliminary data.</text>
</comment>
<feature type="transmembrane region" description="Helical" evidence="7">
    <location>
        <begin position="203"/>
        <end position="221"/>
    </location>
</feature>
<comment type="subcellular location">
    <subcellularLocation>
        <location evidence="1">Membrane</location>
        <topology evidence="1">Multi-pass membrane protein</topology>
    </subcellularLocation>
</comment>
<organism evidence="9 10">
    <name type="scientific">Monilinia fructicola</name>
    <name type="common">Brown rot fungus</name>
    <name type="synonym">Ciboria fructicola</name>
    <dbReference type="NCBI Taxonomy" id="38448"/>
    <lineage>
        <taxon>Eukaryota</taxon>
        <taxon>Fungi</taxon>
        <taxon>Dikarya</taxon>
        <taxon>Ascomycota</taxon>
        <taxon>Pezizomycotina</taxon>
        <taxon>Leotiomycetes</taxon>
        <taxon>Helotiales</taxon>
        <taxon>Sclerotiniaceae</taxon>
        <taxon>Monilinia</taxon>
    </lineage>
</organism>
<feature type="domain" description="Rhodopsin" evidence="8">
    <location>
        <begin position="25"/>
        <end position="265"/>
    </location>
</feature>
<reference evidence="9 10" key="1">
    <citation type="submission" date="2019-06" db="EMBL/GenBank/DDBJ databases">
        <title>Genome Sequence of the Brown Rot Fungal Pathogen Monilinia fructicola.</title>
        <authorList>
            <person name="De Miccolis Angelini R.M."/>
            <person name="Landi L."/>
            <person name="Abate D."/>
            <person name="Pollastro S."/>
            <person name="Romanazzi G."/>
            <person name="Faretra F."/>
        </authorList>
    </citation>
    <scope>NUCLEOTIDE SEQUENCE [LARGE SCALE GENOMIC DNA]</scope>
    <source>
        <strain evidence="9 10">Mfrc123</strain>
    </source>
</reference>
<name>A0A5M9JQ33_MONFR</name>
<keyword evidence="10" id="KW-1185">Reference proteome</keyword>
<dbReference type="Pfam" id="PF20684">
    <property type="entry name" value="Fung_rhodopsin"/>
    <property type="match status" value="1"/>
</dbReference>
<dbReference type="PANTHER" id="PTHR33048">
    <property type="entry name" value="PTH11-LIKE INTEGRAL MEMBRANE PROTEIN (AFU_ORTHOLOGUE AFUA_5G11245)"/>
    <property type="match status" value="1"/>
</dbReference>
<dbReference type="EMBL" id="VICG01000006">
    <property type="protein sequence ID" value="KAA8570760.1"/>
    <property type="molecule type" value="Genomic_DNA"/>
</dbReference>
<evidence type="ECO:0000256" key="1">
    <source>
        <dbReference type="ARBA" id="ARBA00004141"/>
    </source>
</evidence>
<dbReference type="InterPro" id="IPR052337">
    <property type="entry name" value="SAT4-like"/>
</dbReference>
<gene>
    <name evidence="9" type="ORF">EYC84_000155</name>
</gene>
<evidence type="ECO:0000313" key="10">
    <source>
        <dbReference type="Proteomes" id="UP000322873"/>
    </source>
</evidence>
<keyword evidence="4 7" id="KW-0472">Membrane</keyword>
<evidence type="ECO:0000313" key="9">
    <source>
        <dbReference type="EMBL" id="KAA8570760.1"/>
    </source>
</evidence>
<evidence type="ECO:0000256" key="2">
    <source>
        <dbReference type="ARBA" id="ARBA00022692"/>
    </source>
</evidence>
<evidence type="ECO:0000256" key="6">
    <source>
        <dbReference type="SAM" id="MobiDB-lite"/>
    </source>
</evidence>
<feature type="transmembrane region" description="Helical" evidence="7">
    <location>
        <begin position="86"/>
        <end position="108"/>
    </location>
</feature>
<feature type="transmembrane region" description="Helical" evidence="7">
    <location>
        <begin position="41"/>
        <end position="66"/>
    </location>
</feature>
<accession>A0A5M9JQ33</accession>
<dbReference type="GO" id="GO:0016020">
    <property type="term" value="C:membrane"/>
    <property type="evidence" value="ECO:0007669"/>
    <property type="project" value="UniProtKB-SubCell"/>
</dbReference>
<dbReference type="Proteomes" id="UP000322873">
    <property type="component" value="Unassembled WGS sequence"/>
</dbReference>
<sequence>MEERQISDFVVITLGMFITWLSVGLRCYVRIFVSRTFGSDDYWMVLALFLFTAASGIGYTGIHYGIGVHAKNLNYNQLINGAKYEVVLELIYIFCTVVIKTSVGLLLLRITSVKPFYKYLIWYSIAILWVWALLTFIVVCLQCRPLEAVWNPLVQGKCLEPSLITAFAYAISAETIFFDWFFSLLPIPMLWNIKMTTQSKISVMAILSVGIVASSATIVRLKYLVAFENLTDPLYSISPVFLWSSIELSLGITAASIATLRPLLRSWHIIGFTSDRDSSNDPQRPRSSGDSENNHQICIRSRAIVRVA</sequence>
<dbReference type="PANTHER" id="PTHR33048:SF96">
    <property type="entry name" value="INTEGRAL MEMBRANE PROTEIN"/>
    <property type="match status" value="1"/>
</dbReference>
<evidence type="ECO:0000256" key="7">
    <source>
        <dbReference type="SAM" id="Phobius"/>
    </source>
</evidence>
<feature type="compositionally biased region" description="Basic and acidic residues" evidence="6">
    <location>
        <begin position="275"/>
        <end position="293"/>
    </location>
</feature>
<protein>
    <recommendedName>
        <fullName evidence="8">Rhodopsin domain-containing protein</fullName>
    </recommendedName>
</protein>
<feature type="transmembrane region" description="Helical" evidence="7">
    <location>
        <begin position="6"/>
        <end position="29"/>
    </location>
</feature>
<dbReference type="VEuPathDB" id="FungiDB:MFRU_011g01830"/>
<dbReference type="InterPro" id="IPR049326">
    <property type="entry name" value="Rhodopsin_dom_fungi"/>
</dbReference>
<feature type="transmembrane region" description="Helical" evidence="7">
    <location>
        <begin position="120"/>
        <end position="142"/>
    </location>
</feature>
<comment type="similarity">
    <text evidence="5">Belongs to the SAT4 family.</text>
</comment>
<feature type="region of interest" description="Disordered" evidence="6">
    <location>
        <begin position="275"/>
        <end position="294"/>
    </location>
</feature>
<keyword evidence="2 7" id="KW-0812">Transmembrane</keyword>
<evidence type="ECO:0000256" key="3">
    <source>
        <dbReference type="ARBA" id="ARBA00022989"/>
    </source>
</evidence>
<evidence type="ECO:0000256" key="5">
    <source>
        <dbReference type="ARBA" id="ARBA00038359"/>
    </source>
</evidence>
<evidence type="ECO:0000259" key="8">
    <source>
        <dbReference type="Pfam" id="PF20684"/>
    </source>
</evidence>
<dbReference type="AlphaFoldDB" id="A0A5M9JQ33"/>
<keyword evidence="3 7" id="KW-1133">Transmembrane helix</keyword>
<evidence type="ECO:0000256" key="4">
    <source>
        <dbReference type="ARBA" id="ARBA00023136"/>
    </source>
</evidence>
<feature type="transmembrane region" description="Helical" evidence="7">
    <location>
        <begin position="241"/>
        <end position="260"/>
    </location>
</feature>
<feature type="transmembrane region" description="Helical" evidence="7">
    <location>
        <begin position="162"/>
        <end position="182"/>
    </location>
</feature>